<dbReference type="InterPro" id="IPR009057">
    <property type="entry name" value="Homeodomain-like_sf"/>
</dbReference>
<keyword evidence="1 2" id="KW-0238">DNA-binding</keyword>
<keyword evidence="6" id="KW-1185">Reference proteome</keyword>
<reference evidence="6" key="1">
    <citation type="submission" date="2017-06" db="EMBL/GenBank/DDBJ databases">
        <authorList>
            <person name="Varghese N."/>
            <person name="Submissions S."/>
        </authorList>
    </citation>
    <scope>NUCLEOTIDE SEQUENCE [LARGE SCALE GENOMIC DNA]</scope>
    <source>
        <strain evidence="6">DSM 45423</strain>
    </source>
</reference>
<dbReference type="InterPro" id="IPR001647">
    <property type="entry name" value="HTH_TetR"/>
</dbReference>
<organism evidence="5 6">
    <name type="scientific">Geodermatophilus saharensis</name>
    <dbReference type="NCBI Taxonomy" id="1137994"/>
    <lineage>
        <taxon>Bacteria</taxon>
        <taxon>Bacillati</taxon>
        <taxon>Actinomycetota</taxon>
        <taxon>Actinomycetes</taxon>
        <taxon>Geodermatophilales</taxon>
        <taxon>Geodermatophilaceae</taxon>
        <taxon>Geodermatophilus</taxon>
    </lineage>
</organism>
<dbReference type="AlphaFoldDB" id="A0A239DBM9"/>
<dbReference type="Pfam" id="PF00440">
    <property type="entry name" value="TetR_N"/>
    <property type="match status" value="1"/>
</dbReference>
<dbReference type="InterPro" id="IPR036271">
    <property type="entry name" value="Tet_transcr_reg_TetR-rel_C_sf"/>
</dbReference>
<dbReference type="PROSITE" id="PS50977">
    <property type="entry name" value="HTH_TETR_2"/>
    <property type="match status" value="1"/>
</dbReference>
<name>A0A239DBM9_9ACTN</name>
<dbReference type="OrthoDB" id="5068503at2"/>
<dbReference type="GO" id="GO:0003700">
    <property type="term" value="F:DNA-binding transcription factor activity"/>
    <property type="evidence" value="ECO:0007669"/>
    <property type="project" value="TreeGrafter"/>
</dbReference>
<dbReference type="PROSITE" id="PS01081">
    <property type="entry name" value="HTH_TETR_1"/>
    <property type="match status" value="1"/>
</dbReference>
<protein>
    <submittedName>
        <fullName evidence="5">Transcriptional regulator, TetR family</fullName>
    </submittedName>
</protein>
<evidence type="ECO:0000256" key="3">
    <source>
        <dbReference type="SAM" id="MobiDB-lite"/>
    </source>
</evidence>
<accession>A0A239DBM9</accession>
<feature type="domain" description="HTH tetR-type" evidence="4">
    <location>
        <begin position="49"/>
        <end position="109"/>
    </location>
</feature>
<proteinExistence type="predicted"/>
<dbReference type="SUPFAM" id="SSF46689">
    <property type="entry name" value="Homeodomain-like"/>
    <property type="match status" value="1"/>
</dbReference>
<feature type="DNA-binding region" description="H-T-H motif" evidence="2">
    <location>
        <begin position="72"/>
        <end position="91"/>
    </location>
</feature>
<dbReference type="SUPFAM" id="SSF48498">
    <property type="entry name" value="Tetracyclin repressor-like, C-terminal domain"/>
    <property type="match status" value="1"/>
</dbReference>
<gene>
    <name evidence="5" type="ORF">SAMN04488107_2086</name>
</gene>
<dbReference type="PANTHER" id="PTHR30055">
    <property type="entry name" value="HTH-TYPE TRANSCRIPTIONAL REGULATOR RUTR"/>
    <property type="match status" value="1"/>
</dbReference>
<dbReference type="RefSeq" id="WP_089403788.1">
    <property type="nucleotide sequence ID" value="NZ_FZOH01000003.1"/>
</dbReference>
<feature type="region of interest" description="Disordered" evidence="3">
    <location>
        <begin position="1"/>
        <end position="48"/>
    </location>
</feature>
<dbReference type="Gene3D" id="1.10.357.10">
    <property type="entry name" value="Tetracycline Repressor, domain 2"/>
    <property type="match status" value="1"/>
</dbReference>
<dbReference type="GO" id="GO:0000976">
    <property type="term" value="F:transcription cis-regulatory region binding"/>
    <property type="evidence" value="ECO:0007669"/>
    <property type="project" value="TreeGrafter"/>
</dbReference>
<dbReference type="Proteomes" id="UP000198386">
    <property type="component" value="Unassembled WGS sequence"/>
</dbReference>
<dbReference type="EMBL" id="FZOH01000003">
    <property type="protein sequence ID" value="SNS29522.1"/>
    <property type="molecule type" value="Genomic_DNA"/>
</dbReference>
<feature type="compositionally biased region" description="Polar residues" evidence="3">
    <location>
        <begin position="10"/>
        <end position="25"/>
    </location>
</feature>
<evidence type="ECO:0000313" key="5">
    <source>
        <dbReference type="EMBL" id="SNS29522.1"/>
    </source>
</evidence>
<sequence>MAPWCWGWPTSRSRPWSRGSCSPAGTSPTRHTTDHRPPTGEGRPLPRGTDTRAALIRAATELVAEVGYHDATTRVIAERAGVAEGSIYRHFPDKRALFVAAAVEGQRGLTEWMADLPARAGGRPVADVLTEVFVELSRLRETVVPLELAMAATPELQRHLEGAALDETVRGLGGPPQLLADYLRAERERGRVRADLDPTRTAVVLLATLFGVQTSPLAGPGGLDEAGIRELVSVFVDGIAPRPAPPAPAG</sequence>
<dbReference type="PANTHER" id="PTHR30055:SF226">
    <property type="entry name" value="HTH-TYPE TRANSCRIPTIONAL REGULATOR PKSA"/>
    <property type="match status" value="1"/>
</dbReference>
<dbReference type="InterPro" id="IPR050109">
    <property type="entry name" value="HTH-type_TetR-like_transc_reg"/>
</dbReference>
<dbReference type="InterPro" id="IPR023772">
    <property type="entry name" value="DNA-bd_HTH_TetR-type_CS"/>
</dbReference>
<evidence type="ECO:0000313" key="6">
    <source>
        <dbReference type="Proteomes" id="UP000198386"/>
    </source>
</evidence>
<evidence type="ECO:0000256" key="1">
    <source>
        <dbReference type="ARBA" id="ARBA00023125"/>
    </source>
</evidence>
<dbReference type="PRINTS" id="PR00455">
    <property type="entry name" value="HTHTETR"/>
</dbReference>
<evidence type="ECO:0000259" key="4">
    <source>
        <dbReference type="PROSITE" id="PS50977"/>
    </source>
</evidence>
<evidence type="ECO:0000256" key="2">
    <source>
        <dbReference type="PROSITE-ProRule" id="PRU00335"/>
    </source>
</evidence>